<keyword evidence="4" id="KW-1185">Reference proteome</keyword>
<feature type="region of interest" description="Disordered" evidence="1">
    <location>
        <begin position="23"/>
        <end position="52"/>
    </location>
</feature>
<evidence type="ECO:0008006" key="5">
    <source>
        <dbReference type="Google" id="ProtNLM"/>
    </source>
</evidence>
<evidence type="ECO:0000313" key="3">
    <source>
        <dbReference type="EMBL" id="GAA4689884.1"/>
    </source>
</evidence>
<dbReference type="EMBL" id="BAABHM010000004">
    <property type="protein sequence ID" value="GAA4689884.1"/>
    <property type="molecule type" value="Genomic_DNA"/>
</dbReference>
<dbReference type="PROSITE" id="PS51257">
    <property type="entry name" value="PROKAR_LIPOPROTEIN"/>
    <property type="match status" value="1"/>
</dbReference>
<gene>
    <name evidence="3" type="ORF">GCM10023198_05720</name>
</gene>
<evidence type="ECO:0000256" key="2">
    <source>
        <dbReference type="SAM" id="SignalP"/>
    </source>
</evidence>
<comment type="caution">
    <text evidence="3">The sequence shown here is derived from an EMBL/GenBank/DDBJ whole genome shotgun (WGS) entry which is preliminary data.</text>
</comment>
<sequence>MRLILPATTYAVLLAAILTACSPGSGSPSQEPSEASPTPSATVQRPIGPPPEELPDTLDLAALKAEPCLALSDADLDQLDAGLAVPMDDVERPACMWMGPQRTVSFVPHTAVDQTADREAREVMSESTIDGHRALVGIYIKDRGCVVHVSHEKGTSLEFAEHWDGTRPSGRTCARAADFASAVLSNLG</sequence>
<dbReference type="Proteomes" id="UP001500843">
    <property type="component" value="Unassembled WGS sequence"/>
</dbReference>
<evidence type="ECO:0000313" key="4">
    <source>
        <dbReference type="Proteomes" id="UP001500843"/>
    </source>
</evidence>
<feature type="compositionally biased region" description="Low complexity" evidence="1">
    <location>
        <begin position="23"/>
        <end position="42"/>
    </location>
</feature>
<keyword evidence="2" id="KW-0732">Signal</keyword>
<dbReference type="InterPro" id="IPR024520">
    <property type="entry name" value="DUF3558"/>
</dbReference>
<feature type="signal peptide" evidence="2">
    <location>
        <begin position="1"/>
        <end position="26"/>
    </location>
</feature>
<proteinExistence type="predicted"/>
<protein>
    <recommendedName>
        <fullName evidence="5">DUF3558 domain-containing protein</fullName>
    </recommendedName>
</protein>
<organism evidence="3 4">
    <name type="scientific">Promicromonospora umidemergens</name>
    <dbReference type="NCBI Taxonomy" id="629679"/>
    <lineage>
        <taxon>Bacteria</taxon>
        <taxon>Bacillati</taxon>
        <taxon>Actinomycetota</taxon>
        <taxon>Actinomycetes</taxon>
        <taxon>Micrococcales</taxon>
        <taxon>Promicromonosporaceae</taxon>
        <taxon>Promicromonospora</taxon>
    </lineage>
</organism>
<dbReference type="RefSeq" id="WP_253871082.1">
    <property type="nucleotide sequence ID" value="NZ_BAABHM010000004.1"/>
</dbReference>
<feature type="chain" id="PRO_5046613264" description="DUF3558 domain-containing protein" evidence="2">
    <location>
        <begin position="27"/>
        <end position="188"/>
    </location>
</feature>
<name>A0ABP8WHB0_9MICO</name>
<evidence type="ECO:0000256" key="1">
    <source>
        <dbReference type="SAM" id="MobiDB-lite"/>
    </source>
</evidence>
<dbReference type="Pfam" id="PF12079">
    <property type="entry name" value="DUF3558"/>
    <property type="match status" value="1"/>
</dbReference>
<reference evidence="4" key="1">
    <citation type="journal article" date="2019" name="Int. J. Syst. Evol. Microbiol.">
        <title>The Global Catalogue of Microorganisms (GCM) 10K type strain sequencing project: providing services to taxonomists for standard genome sequencing and annotation.</title>
        <authorList>
            <consortium name="The Broad Institute Genomics Platform"/>
            <consortium name="The Broad Institute Genome Sequencing Center for Infectious Disease"/>
            <person name="Wu L."/>
            <person name="Ma J."/>
        </authorList>
    </citation>
    <scope>NUCLEOTIDE SEQUENCE [LARGE SCALE GENOMIC DNA]</scope>
    <source>
        <strain evidence="4">JCM 17975</strain>
    </source>
</reference>
<accession>A0ABP8WHB0</accession>